<evidence type="ECO:0000256" key="4">
    <source>
        <dbReference type="ARBA" id="ARBA00022801"/>
    </source>
</evidence>
<sequence length="125" mass="14020">MMGAYAIVDPHNFGRYYGEIISDVEGFGAWWATVAARYADNDLVVFDTNNEYHDMDNTLVYQLNQAAVDAIRGAGATSQYIFVEGNSWSGAWHWVRFFFFFLVAPCRLSLLPSSQTHPSPLSLIG</sequence>
<feature type="domain" description="Glycoside hydrolase family 5" evidence="7">
    <location>
        <begin position="3"/>
        <end position="91"/>
    </location>
</feature>
<dbReference type="InterPro" id="IPR017853">
    <property type="entry name" value="GH"/>
</dbReference>
<reference evidence="8 9" key="1">
    <citation type="submission" date="2024-02" db="EMBL/GenBank/DDBJ databases">
        <title>De novo assembly and annotation of 12 fungi associated with fruit tree decline syndrome in Ontario, Canada.</title>
        <authorList>
            <person name="Sulman M."/>
            <person name="Ellouze W."/>
            <person name="Ilyukhin E."/>
        </authorList>
    </citation>
    <scope>NUCLEOTIDE SEQUENCE [LARGE SCALE GENOMIC DNA]</scope>
    <source>
        <strain evidence="8 9">M11/M66-122</strain>
    </source>
</reference>
<protein>
    <recommendedName>
        <fullName evidence="3">cellulase</fullName>
        <ecNumber evidence="3">3.2.1.4</ecNumber>
    </recommendedName>
</protein>
<dbReference type="SUPFAM" id="SSF51445">
    <property type="entry name" value="(Trans)glycosidases"/>
    <property type="match status" value="1"/>
</dbReference>
<evidence type="ECO:0000256" key="1">
    <source>
        <dbReference type="ARBA" id="ARBA00000966"/>
    </source>
</evidence>
<comment type="caution">
    <text evidence="8">The sequence shown here is derived from an EMBL/GenBank/DDBJ whole genome shotgun (WGS) entry which is preliminary data.</text>
</comment>
<dbReference type="InterPro" id="IPR001547">
    <property type="entry name" value="Glyco_hydro_5"/>
</dbReference>
<evidence type="ECO:0000313" key="9">
    <source>
        <dbReference type="Proteomes" id="UP001320420"/>
    </source>
</evidence>
<evidence type="ECO:0000313" key="8">
    <source>
        <dbReference type="EMBL" id="KAK7756471.1"/>
    </source>
</evidence>
<dbReference type="GO" id="GO:0009251">
    <property type="term" value="P:glucan catabolic process"/>
    <property type="evidence" value="ECO:0007669"/>
    <property type="project" value="TreeGrafter"/>
</dbReference>
<dbReference type="PANTHER" id="PTHR34142">
    <property type="entry name" value="ENDO-BETA-1,4-GLUCANASE A"/>
    <property type="match status" value="1"/>
</dbReference>
<comment type="similarity">
    <text evidence="2 6">Belongs to the glycosyl hydrolase 5 (cellulase A) family.</text>
</comment>
<dbReference type="EMBL" id="JAKJXP020000007">
    <property type="protein sequence ID" value="KAK7756471.1"/>
    <property type="molecule type" value="Genomic_DNA"/>
</dbReference>
<proteinExistence type="inferred from homology"/>
<gene>
    <name evidence="8" type="ORF">SLS62_001697</name>
</gene>
<organism evidence="8 9">
    <name type="scientific">Diatrype stigma</name>
    <dbReference type="NCBI Taxonomy" id="117547"/>
    <lineage>
        <taxon>Eukaryota</taxon>
        <taxon>Fungi</taxon>
        <taxon>Dikarya</taxon>
        <taxon>Ascomycota</taxon>
        <taxon>Pezizomycotina</taxon>
        <taxon>Sordariomycetes</taxon>
        <taxon>Xylariomycetidae</taxon>
        <taxon>Xylariales</taxon>
        <taxon>Diatrypaceae</taxon>
        <taxon>Diatrype</taxon>
    </lineage>
</organism>
<evidence type="ECO:0000256" key="3">
    <source>
        <dbReference type="ARBA" id="ARBA00012601"/>
    </source>
</evidence>
<evidence type="ECO:0000256" key="5">
    <source>
        <dbReference type="ARBA" id="ARBA00023295"/>
    </source>
</evidence>
<dbReference type="Gene3D" id="3.20.20.80">
    <property type="entry name" value="Glycosidases"/>
    <property type="match status" value="1"/>
</dbReference>
<accession>A0AAN9YTD2</accession>
<evidence type="ECO:0000256" key="6">
    <source>
        <dbReference type="RuleBase" id="RU361153"/>
    </source>
</evidence>
<comment type="catalytic activity">
    <reaction evidence="1">
        <text>Endohydrolysis of (1-&gt;4)-beta-D-glucosidic linkages in cellulose, lichenin and cereal beta-D-glucans.</text>
        <dbReference type="EC" id="3.2.1.4"/>
    </reaction>
</comment>
<dbReference type="EC" id="3.2.1.4" evidence="3"/>
<dbReference type="PANTHER" id="PTHR34142:SF1">
    <property type="entry name" value="GLYCOSIDE HYDROLASE FAMILY 5 DOMAIN-CONTAINING PROTEIN"/>
    <property type="match status" value="1"/>
</dbReference>
<evidence type="ECO:0000256" key="2">
    <source>
        <dbReference type="ARBA" id="ARBA00005641"/>
    </source>
</evidence>
<keyword evidence="9" id="KW-1185">Reference proteome</keyword>
<dbReference type="AlphaFoldDB" id="A0AAN9YTD2"/>
<dbReference type="GO" id="GO:0008810">
    <property type="term" value="F:cellulase activity"/>
    <property type="evidence" value="ECO:0007669"/>
    <property type="project" value="UniProtKB-EC"/>
</dbReference>
<name>A0AAN9YTD2_9PEZI</name>
<dbReference type="Pfam" id="PF00150">
    <property type="entry name" value="Cellulase"/>
    <property type="match status" value="1"/>
</dbReference>
<dbReference type="Proteomes" id="UP001320420">
    <property type="component" value="Unassembled WGS sequence"/>
</dbReference>
<evidence type="ECO:0000259" key="7">
    <source>
        <dbReference type="Pfam" id="PF00150"/>
    </source>
</evidence>
<keyword evidence="4 6" id="KW-0378">Hydrolase</keyword>
<keyword evidence="5 6" id="KW-0326">Glycosidase</keyword>